<organism evidence="10 11">
    <name type="scientific">Klebsiella pneumoniae</name>
    <dbReference type="NCBI Taxonomy" id="573"/>
    <lineage>
        <taxon>Bacteria</taxon>
        <taxon>Pseudomonadati</taxon>
        <taxon>Pseudomonadota</taxon>
        <taxon>Gammaproteobacteria</taxon>
        <taxon>Enterobacterales</taxon>
        <taxon>Enterobacteriaceae</taxon>
        <taxon>Klebsiella/Raoultella group</taxon>
        <taxon>Klebsiella</taxon>
        <taxon>Klebsiella pneumoniae complex</taxon>
    </lineage>
</organism>
<dbReference type="Proteomes" id="UP000282433">
    <property type="component" value="Chromosome"/>
</dbReference>
<keyword evidence="5" id="KW-0169">Cobalamin biosynthesis</keyword>
<accession>A0A3S4KFR7</accession>
<sequence length="93" mass="9474">MARAQQHIDGLLKPPGSLGRLEALAVQLAGMPGLGGQPQVAKKALLVMCADHGVWDEGVAISPKAVTAIQAANMTRGTTGVCVLAAQAGRKCM</sequence>
<keyword evidence="7 10" id="KW-0808">Transferase</keyword>
<dbReference type="AlphaFoldDB" id="A0A3S4KFR7"/>
<gene>
    <name evidence="10" type="primary">cobT_3</name>
    <name evidence="10" type="ORF">NCTC13635_02442</name>
</gene>
<dbReference type="Gene3D" id="1.10.1610.10">
    <property type="match status" value="1"/>
</dbReference>
<comment type="catalytic activity">
    <reaction evidence="9">
        <text>5,6-dimethylbenzimidazole + nicotinate beta-D-ribonucleotide = alpha-ribazole 5'-phosphate + nicotinate + H(+)</text>
        <dbReference type="Rhea" id="RHEA:11196"/>
        <dbReference type="ChEBI" id="CHEBI:15378"/>
        <dbReference type="ChEBI" id="CHEBI:15890"/>
        <dbReference type="ChEBI" id="CHEBI:32544"/>
        <dbReference type="ChEBI" id="CHEBI:57502"/>
        <dbReference type="ChEBI" id="CHEBI:57918"/>
        <dbReference type="EC" id="2.4.2.21"/>
    </reaction>
</comment>
<evidence type="ECO:0000256" key="8">
    <source>
        <dbReference type="ARBA" id="ARBA00030686"/>
    </source>
</evidence>
<evidence type="ECO:0000256" key="4">
    <source>
        <dbReference type="ARBA" id="ARBA00015486"/>
    </source>
</evidence>
<protein>
    <recommendedName>
        <fullName evidence="4">Nicotinate-nucleotide--dimethylbenzimidazole phosphoribosyltransferase</fullName>
        <ecNumber evidence="3">2.4.2.21</ecNumber>
    </recommendedName>
    <alternativeName>
        <fullName evidence="8">N(1)-alpha-phosphoribosyltransferase</fullName>
    </alternativeName>
</protein>
<evidence type="ECO:0000313" key="11">
    <source>
        <dbReference type="Proteomes" id="UP000282433"/>
    </source>
</evidence>
<dbReference type="InterPro" id="IPR036087">
    <property type="entry name" value="Nict_dMeBzImd_PRibTrfase_sf"/>
</dbReference>
<dbReference type="GO" id="GO:0008939">
    <property type="term" value="F:nicotinate-nucleotide-dimethylbenzimidazole phosphoribosyltransferase activity"/>
    <property type="evidence" value="ECO:0007669"/>
    <property type="project" value="UniProtKB-EC"/>
</dbReference>
<keyword evidence="6 10" id="KW-0328">Glycosyltransferase</keyword>
<dbReference type="PANTHER" id="PTHR43463">
    <property type="entry name" value="NICOTINATE-NUCLEOTIDE--DIMETHYLBENZIMIDAZOLE PHOSPHORIBOSYLTRANSFERASE"/>
    <property type="match status" value="1"/>
</dbReference>
<dbReference type="UniPathway" id="UPA00061">
    <property type="reaction ID" value="UER00516"/>
</dbReference>
<comment type="similarity">
    <text evidence="2">Belongs to the CobT family.</text>
</comment>
<reference evidence="10 11" key="1">
    <citation type="submission" date="2018-12" db="EMBL/GenBank/DDBJ databases">
        <authorList>
            <consortium name="Pathogen Informatics"/>
        </authorList>
    </citation>
    <scope>NUCLEOTIDE SEQUENCE [LARGE SCALE GENOMIC DNA]</scope>
    <source>
        <strain evidence="10 11">NCTC13635</strain>
    </source>
</reference>
<name>A0A3S4KFR7_KLEPN</name>
<evidence type="ECO:0000256" key="5">
    <source>
        <dbReference type="ARBA" id="ARBA00022573"/>
    </source>
</evidence>
<evidence type="ECO:0000313" key="10">
    <source>
        <dbReference type="EMBL" id="VEB01904.1"/>
    </source>
</evidence>
<dbReference type="EMBL" id="LR134162">
    <property type="protein sequence ID" value="VEB01904.1"/>
    <property type="molecule type" value="Genomic_DNA"/>
</dbReference>
<evidence type="ECO:0000256" key="3">
    <source>
        <dbReference type="ARBA" id="ARBA00011991"/>
    </source>
</evidence>
<dbReference type="InterPro" id="IPR003200">
    <property type="entry name" value="Nict_dMeBzImd_PRibTrfase"/>
</dbReference>
<dbReference type="PANTHER" id="PTHR43463:SF1">
    <property type="entry name" value="NICOTINATE-NUCLEOTIDE--DIMETHYLBENZIMIDAZOLE PHOSPHORIBOSYLTRANSFERASE"/>
    <property type="match status" value="1"/>
</dbReference>
<dbReference type="SUPFAM" id="SSF52733">
    <property type="entry name" value="Nicotinate mononucleotide:5,6-dimethylbenzimidazole phosphoribosyltransferase (CobT)"/>
    <property type="match status" value="1"/>
</dbReference>
<dbReference type="EC" id="2.4.2.21" evidence="3"/>
<evidence type="ECO:0000256" key="7">
    <source>
        <dbReference type="ARBA" id="ARBA00022679"/>
    </source>
</evidence>
<evidence type="ECO:0000256" key="1">
    <source>
        <dbReference type="ARBA" id="ARBA00005049"/>
    </source>
</evidence>
<dbReference type="InterPro" id="IPR023195">
    <property type="entry name" value="Nict_dMeBzImd_PRibTrfase_N"/>
</dbReference>
<evidence type="ECO:0000256" key="2">
    <source>
        <dbReference type="ARBA" id="ARBA00007110"/>
    </source>
</evidence>
<proteinExistence type="inferred from homology"/>
<comment type="pathway">
    <text evidence="1">Nucleoside biosynthesis; alpha-ribazole biosynthesis; alpha-ribazole from 5,6-dimethylbenzimidazole: step 1/2.</text>
</comment>
<dbReference type="Pfam" id="PF02277">
    <property type="entry name" value="DBI_PRT"/>
    <property type="match status" value="1"/>
</dbReference>
<dbReference type="GO" id="GO:0009236">
    <property type="term" value="P:cobalamin biosynthetic process"/>
    <property type="evidence" value="ECO:0007669"/>
    <property type="project" value="UniProtKB-KW"/>
</dbReference>
<evidence type="ECO:0000256" key="9">
    <source>
        <dbReference type="ARBA" id="ARBA00047340"/>
    </source>
</evidence>
<evidence type="ECO:0000256" key="6">
    <source>
        <dbReference type="ARBA" id="ARBA00022676"/>
    </source>
</evidence>